<evidence type="ECO:0000256" key="1">
    <source>
        <dbReference type="SAM" id="Phobius"/>
    </source>
</evidence>
<keyword evidence="1" id="KW-1133">Transmembrane helix</keyword>
<evidence type="ECO:0000313" key="2">
    <source>
        <dbReference type="EMBL" id="CAJ16246.1"/>
    </source>
</evidence>
<keyword evidence="1" id="KW-0472">Membrane</keyword>
<keyword evidence="3" id="KW-1185">Reference proteome</keyword>
<dbReference type="RefSeq" id="XP_001218897.1">
    <property type="nucleotide sequence ID" value="XM_001218896.1"/>
</dbReference>
<keyword evidence="1" id="KW-0812">Transmembrane</keyword>
<evidence type="ECO:0000313" key="3">
    <source>
        <dbReference type="Proteomes" id="UP000008524"/>
    </source>
</evidence>
<sequence length="78" mass="9158">MREMELRMGRTNIPLRSIRCFFRGEVVVGNEQHKKKREKGKERKGKHKGEAYPFFNFFFLVLVFGSFASSPSLFRSPS</sequence>
<proteinExistence type="predicted"/>
<dbReference type="InParanoid" id="Q4GZ24"/>
<dbReference type="EMBL" id="AL929603">
    <property type="protein sequence ID" value="CAJ16246.1"/>
    <property type="molecule type" value="Genomic_DNA"/>
</dbReference>
<dbReference type="AlphaFoldDB" id="Q4GZ24"/>
<dbReference type="PaxDb" id="5691-CAJ16246"/>
<evidence type="ECO:0008006" key="4">
    <source>
        <dbReference type="Google" id="ProtNLM"/>
    </source>
</evidence>
<reference evidence="3" key="2">
    <citation type="journal article" date="2005" name="Science">
        <title>The genome of the African trypanosome Trypanosoma brucei.</title>
        <authorList>
            <person name="Berriman M."/>
            <person name="Ghedin E."/>
            <person name="Hertz-Fowler C."/>
            <person name="Blandin G."/>
            <person name="Renauld H."/>
            <person name="Bartholomeu D.C."/>
            <person name="Lennard N.J."/>
            <person name="Caler E."/>
            <person name="Hamlin N.E."/>
            <person name="Haas B."/>
            <person name="Bohme U."/>
            <person name="Hannick L."/>
            <person name="Aslett M.A."/>
            <person name="Shallom J."/>
            <person name="Marcello L."/>
            <person name="Hou L."/>
            <person name="Wickstead B."/>
            <person name="Alsmark U.C."/>
            <person name="Arrowsmith C."/>
            <person name="Atkin R.J."/>
            <person name="Barron A.J."/>
            <person name="Bringaud F."/>
            <person name="Brooks K."/>
            <person name="Carrington M."/>
            <person name="Cherevach I."/>
            <person name="Chillingworth T.J."/>
            <person name="Churcher C."/>
            <person name="Clark L.N."/>
            <person name="Corton C.H."/>
            <person name="Cronin A."/>
            <person name="Davies R.M."/>
            <person name="Doggett J."/>
            <person name="Djikeng A."/>
            <person name="Feldblyum T."/>
            <person name="Field M.C."/>
            <person name="Fraser A."/>
            <person name="Goodhead I."/>
            <person name="Hance Z."/>
            <person name="Harper D."/>
            <person name="Harris B.R."/>
            <person name="Hauser H."/>
            <person name="Hostetler J."/>
            <person name="Ivens A."/>
            <person name="Jagels K."/>
            <person name="Johnson D."/>
            <person name="Johnson J."/>
            <person name="Jones K."/>
            <person name="Kerhornou A.X."/>
            <person name="Koo H."/>
            <person name="Larke N."/>
            <person name="Landfear S."/>
            <person name="Larkin C."/>
            <person name="Leech V."/>
            <person name="Line A."/>
            <person name="Lord A."/>
            <person name="Macleod A."/>
            <person name="Mooney P.J."/>
            <person name="Moule S."/>
            <person name="Martin D.M."/>
            <person name="Morgan G.W."/>
            <person name="Mungall K."/>
            <person name="Norbertczak H."/>
            <person name="Ormond D."/>
            <person name="Pai G."/>
            <person name="Peacock C.S."/>
            <person name="Peterson J."/>
            <person name="Quail M.A."/>
            <person name="Rabbinowitsch E."/>
            <person name="Rajandream M.A."/>
            <person name="Reitter C."/>
            <person name="Salzberg S.L."/>
            <person name="Sanders M."/>
            <person name="Schobel S."/>
            <person name="Sharp S."/>
            <person name="Simmonds M."/>
            <person name="Simpson A.J."/>
            <person name="Tallon L."/>
            <person name="Turner C.M."/>
            <person name="Tait A."/>
            <person name="Tivey A.R."/>
            <person name="Van Aken S."/>
            <person name="Walker D."/>
            <person name="Wanless D."/>
            <person name="Wang S."/>
            <person name="White B."/>
            <person name="White O."/>
            <person name="Whitehead S."/>
            <person name="Woodward J."/>
            <person name="Wortman J."/>
            <person name="Adams M.D."/>
            <person name="Embley T.M."/>
            <person name="Gull K."/>
            <person name="Ullu E."/>
            <person name="Barry J.D."/>
            <person name="Fairlamb A.H."/>
            <person name="Opperdoes F."/>
            <person name="Barrell B.G."/>
            <person name="Donelson J.E."/>
            <person name="Hall N."/>
            <person name="Fraser C.M."/>
            <person name="Melville S.E."/>
            <person name="El-Sayed N.M."/>
        </authorList>
    </citation>
    <scope>NUCLEOTIDE SEQUENCE [LARGE SCALE GENOMIC DNA]</scope>
    <source>
        <strain evidence="3">927/4 GUTat10.1</strain>
    </source>
</reference>
<protein>
    <recommendedName>
        <fullName evidence="4">Transmembrane protein</fullName>
    </recommendedName>
</protein>
<reference evidence="2 3" key="1">
    <citation type="journal article" date="2003" name="Nucleic Acids Res.">
        <title>The DNA sequence of chromosome I of an African trypanosome: gene content, chromosome organisation, recombination and polymorphism.</title>
        <authorList>
            <person name="Hall N."/>
            <person name="Berriman M."/>
            <person name="Lennard N.J."/>
            <person name="Harris B.R."/>
            <person name="Hertz-Fowler C."/>
            <person name="Bart-Delabesse E.N."/>
            <person name="Gerrare C.S."/>
            <person name="Atkin R.J."/>
            <person name="Barron A.J."/>
            <person name="Bowman S."/>
            <person name="Bray-Allen S.P."/>
            <person name="Bringaud F."/>
            <person name="Clark L.N."/>
            <person name="Corton C.H."/>
            <person name="Cronin A."/>
            <person name="Davies R."/>
            <person name="Doggett J."/>
            <person name="Fraser A."/>
            <person name="Gruter E."/>
            <person name="Hall S."/>
            <person name="Harper A.D."/>
            <person name="Kay M.P."/>
            <person name="Leech V."/>
            <person name="Mayes R."/>
            <person name="Price C."/>
            <person name="Quail M.A."/>
            <person name="Rabbinowitch E."/>
            <person name="Reitter C."/>
            <person name="Rutherford K."/>
            <person name="Sasse J."/>
            <person name="Sharp S."/>
            <person name="Shownkeen R."/>
            <person name="Macleod A."/>
            <person name="Taylor S."/>
            <person name="Tweedie A."/>
            <person name="Turner C.M.R."/>
            <person name="Tait A."/>
            <person name="Gull K."/>
            <person name="Barrell B."/>
            <person name="Melville S.E."/>
        </authorList>
    </citation>
    <scope>NUCLEOTIDE SEQUENCE [LARGE SCALE GENOMIC DNA]</scope>
    <source>
        <strain evidence="2 3">927/4 GUTat10.1</strain>
    </source>
</reference>
<dbReference type="Proteomes" id="UP000008524">
    <property type="component" value="Chromosome 1"/>
</dbReference>
<feature type="transmembrane region" description="Helical" evidence="1">
    <location>
        <begin position="51"/>
        <end position="74"/>
    </location>
</feature>
<dbReference type="GeneID" id="4357270"/>
<organism evidence="2 3">
    <name type="scientific">Trypanosoma brucei brucei (strain 927/4 GUTat10.1)</name>
    <dbReference type="NCBI Taxonomy" id="185431"/>
    <lineage>
        <taxon>Eukaryota</taxon>
        <taxon>Discoba</taxon>
        <taxon>Euglenozoa</taxon>
        <taxon>Kinetoplastea</taxon>
        <taxon>Metakinetoplastina</taxon>
        <taxon>Trypanosomatida</taxon>
        <taxon>Trypanosomatidae</taxon>
        <taxon>Trypanosoma</taxon>
    </lineage>
</organism>
<dbReference type="KEGG" id="tbr:TB927.1.1950"/>
<gene>
    <name evidence="2" type="ORF">TB927.1.1950</name>
</gene>
<accession>Q4GZ24</accession>
<name>Q4GZ24_TRYB2</name>